<organism evidence="2 3">
    <name type="scientific">Candidatus Jorgensenbacteria bacterium GW2011_GWA1_48_11</name>
    <dbReference type="NCBI Taxonomy" id="1618660"/>
    <lineage>
        <taxon>Bacteria</taxon>
        <taxon>Candidatus Joergenseniibacteriota</taxon>
    </lineage>
</organism>
<dbReference type="InterPro" id="IPR038695">
    <property type="entry name" value="Saro_0823-like_sf"/>
</dbReference>
<dbReference type="EMBL" id="LCPF01000001">
    <property type="protein sequence ID" value="KKU91422.1"/>
    <property type="molecule type" value="Genomic_DNA"/>
</dbReference>
<keyword evidence="1" id="KW-1133">Transmembrane helix</keyword>
<feature type="transmembrane region" description="Helical" evidence="1">
    <location>
        <begin position="6"/>
        <end position="27"/>
    </location>
</feature>
<dbReference type="Gene3D" id="2.60.120.1140">
    <property type="entry name" value="Protein of unknown function DUF192"/>
    <property type="match status" value="1"/>
</dbReference>
<name>A0A0G1UBD1_9BACT</name>
<dbReference type="PANTHER" id="PTHR37953:SF1">
    <property type="entry name" value="UPF0127 PROTEIN MJ1496"/>
    <property type="match status" value="1"/>
</dbReference>
<comment type="caution">
    <text evidence="2">The sequence shown here is derived from an EMBL/GenBank/DDBJ whole genome shotgun (WGS) entry which is preliminary data.</text>
</comment>
<evidence type="ECO:0008006" key="4">
    <source>
        <dbReference type="Google" id="ProtNLM"/>
    </source>
</evidence>
<dbReference type="Proteomes" id="UP000034956">
    <property type="component" value="Unassembled WGS sequence"/>
</dbReference>
<sequence length="166" mass="18573">MSGFFVKLAILFFGMILITSLFITPYLNQVSSVQRKSEVKINNQSVVVEVVSSAKDITRGLGGREGIGVNEGMLFLFDRPGNYSFWMKDMRFPIDIVWIAHGQVVGFEENVDPQIGAKPEDLKVYNPLEPVDRVLELHAGRVGLLKTVVGDYVKVRPLISAKDLFQ</sequence>
<keyword evidence="1" id="KW-0812">Transmembrane</keyword>
<proteinExistence type="predicted"/>
<dbReference type="InterPro" id="IPR003795">
    <property type="entry name" value="DUF192"/>
</dbReference>
<evidence type="ECO:0000313" key="3">
    <source>
        <dbReference type="Proteomes" id="UP000034956"/>
    </source>
</evidence>
<keyword evidence="1" id="KW-0472">Membrane</keyword>
<dbReference type="PANTHER" id="PTHR37953">
    <property type="entry name" value="UPF0127 PROTEIN MJ1496"/>
    <property type="match status" value="1"/>
</dbReference>
<protein>
    <recommendedName>
        <fullName evidence="4">DUF192 domain-containing protein</fullName>
    </recommendedName>
</protein>
<evidence type="ECO:0000313" key="2">
    <source>
        <dbReference type="EMBL" id="KKU91422.1"/>
    </source>
</evidence>
<accession>A0A0G1UBD1</accession>
<dbReference type="AlphaFoldDB" id="A0A0G1UBD1"/>
<evidence type="ECO:0000256" key="1">
    <source>
        <dbReference type="SAM" id="Phobius"/>
    </source>
</evidence>
<reference evidence="2 3" key="1">
    <citation type="journal article" date="2015" name="Nature">
        <title>rRNA introns, odd ribosomes, and small enigmatic genomes across a large radiation of phyla.</title>
        <authorList>
            <person name="Brown C.T."/>
            <person name="Hug L.A."/>
            <person name="Thomas B.C."/>
            <person name="Sharon I."/>
            <person name="Castelle C.J."/>
            <person name="Singh A."/>
            <person name="Wilkins M.J."/>
            <person name="Williams K.H."/>
            <person name="Banfield J.F."/>
        </authorList>
    </citation>
    <scope>NUCLEOTIDE SEQUENCE [LARGE SCALE GENOMIC DNA]</scope>
</reference>
<dbReference type="Pfam" id="PF02643">
    <property type="entry name" value="DUF192"/>
    <property type="match status" value="1"/>
</dbReference>
<gene>
    <name evidence="2" type="ORF">UY23_C0001G0028</name>
</gene>